<dbReference type="Proteomes" id="UP000026915">
    <property type="component" value="Chromosome 1"/>
</dbReference>
<dbReference type="EMBL" id="CM001879">
    <property type="protein sequence ID" value="EOX93941.1"/>
    <property type="molecule type" value="Genomic_DNA"/>
</dbReference>
<keyword evidence="3" id="KW-1185">Reference proteome</keyword>
<reference evidence="2 3" key="1">
    <citation type="journal article" date="2013" name="Genome Biol.">
        <title>The genome sequence of the most widely cultivated cacao type and its use to identify candidate genes regulating pod color.</title>
        <authorList>
            <person name="Motamayor J.C."/>
            <person name="Mockaitis K."/>
            <person name="Schmutz J."/>
            <person name="Haiminen N."/>
            <person name="Iii D.L."/>
            <person name="Cornejo O."/>
            <person name="Findley S.D."/>
            <person name="Zheng P."/>
            <person name="Utro F."/>
            <person name="Royaert S."/>
            <person name="Saski C."/>
            <person name="Jenkins J."/>
            <person name="Podicheti R."/>
            <person name="Zhao M."/>
            <person name="Scheffler B.E."/>
            <person name="Stack J.C."/>
            <person name="Feltus F.A."/>
            <person name="Mustiga G.M."/>
            <person name="Amores F."/>
            <person name="Phillips W."/>
            <person name="Marelli J.P."/>
            <person name="May G.D."/>
            <person name="Shapiro H."/>
            <person name="Ma J."/>
            <person name="Bustamante C.D."/>
            <person name="Schnell R.J."/>
            <person name="Main D."/>
            <person name="Gilbert D."/>
            <person name="Parida L."/>
            <person name="Kuhn D.N."/>
        </authorList>
    </citation>
    <scope>NUCLEOTIDE SEQUENCE [LARGE SCALE GENOMIC DNA]</scope>
    <source>
        <strain evidence="3">cv. Matina 1-6</strain>
    </source>
</reference>
<feature type="transmembrane region" description="Helical" evidence="1">
    <location>
        <begin position="19"/>
        <end position="36"/>
    </location>
</feature>
<name>A0A061DPC1_THECC</name>
<evidence type="ECO:0000313" key="2">
    <source>
        <dbReference type="EMBL" id="EOX93941.1"/>
    </source>
</evidence>
<keyword evidence="1" id="KW-0812">Transmembrane</keyword>
<protein>
    <submittedName>
        <fullName evidence="2">Uncharacterized protein</fullName>
    </submittedName>
</protein>
<dbReference type="HOGENOM" id="CLU_2445205_0_0_1"/>
<gene>
    <name evidence="2" type="ORF">TCM_002949</name>
</gene>
<keyword evidence="1" id="KW-0472">Membrane</keyword>
<dbReference type="AlphaFoldDB" id="A0A061DPC1"/>
<accession>A0A061DPC1</accession>
<dbReference type="Gramene" id="EOX93941">
    <property type="protein sequence ID" value="EOX93941"/>
    <property type="gene ID" value="TCM_002949"/>
</dbReference>
<keyword evidence="1" id="KW-1133">Transmembrane helix</keyword>
<evidence type="ECO:0000313" key="3">
    <source>
        <dbReference type="Proteomes" id="UP000026915"/>
    </source>
</evidence>
<organism evidence="2 3">
    <name type="scientific">Theobroma cacao</name>
    <name type="common">Cacao</name>
    <name type="synonym">Cocoa</name>
    <dbReference type="NCBI Taxonomy" id="3641"/>
    <lineage>
        <taxon>Eukaryota</taxon>
        <taxon>Viridiplantae</taxon>
        <taxon>Streptophyta</taxon>
        <taxon>Embryophyta</taxon>
        <taxon>Tracheophyta</taxon>
        <taxon>Spermatophyta</taxon>
        <taxon>Magnoliopsida</taxon>
        <taxon>eudicotyledons</taxon>
        <taxon>Gunneridae</taxon>
        <taxon>Pentapetalae</taxon>
        <taxon>rosids</taxon>
        <taxon>malvids</taxon>
        <taxon>Malvales</taxon>
        <taxon>Malvaceae</taxon>
        <taxon>Byttnerioideae</taxon>
        <taxon>Theobroma</taxon>
    </lineage>
</organism>
<dbReference type="InParanoid" id="A0A061DPC1"/>
<sequence length="90" mass="9773">MVVKRACPTPPVQQERVPYWSGLVILCSLIIKLALFHPQRSPSLSLSRSSVAPFAALVQNCYSTSSCSAIFSFLKANLVMTQTRGSVTDA</sequence>
<proteinExistence type="predicted"/>
<evidence type="ECO:0000256" key="1">
    <source>
        <dbReference type="SAM" id="Phobius"/>
    </source>
</evidence>